<gene>
    <name evidence="3" type="ORF">C4784_27595</name>
    <name evidence="2" type="ORF">C4855_26265</name>
</gene>
<evidence type="ECO:0000313" key="2">
    <source>
        <dbReference type="EMBL" id="PVJ41066.1"/>
    </source>
</evidence>
<accession>A0A2T8WRK8</accession>
<dbReference type="EMBL" id="QDOO01000068">
    <property type="protein sequence ID" value="PVM62574.1"/>
    <property type="molecule type" value="Genomic_DNA"/>
</dbReference>
<organism evidence="2 5">
    <name type="scientific">Salmonella enterica subsp. enterica serovar Gaminara</name>
    <dbReference type="NCBI Taxonomy" id="913070"/>
    <lineage>
        <taxon>Bacteria</taxon>
        <taxon>Pseudomonadati</taxon>
        <taxon>Pseudomonadota</taxon>
        <taxon>Gammaproteobacteria</taxon>
        <taxon>Enterobacterales</taxon>
        <taxon>Enterobacteriaceae</taxon>
        <taxon>Salmonella</taxon>
    </lineage>
</organism>
<comment type="caution">
    <text evidence="2">The sequence shown here is derived from an EMBL/GenBank/DDBJ whole genome shotgun (WGS) entry which is preliminary data.</text>
</comment>
<dbReference type="Proteomes" id="UP000245068">
    <property type="component" value="Unassembled WGS sequence"/>
</dbReference>
<evidence type="ECO:0000313" key="3">
    <source>
        <dbReference type="EMBL" id="PVM62574.1"/>
    </source>
</evidence>
<proteinExistence type="predicted"/>
<name>A0A2T8WRK8_SALET</name>
<dbReference type="RefSeq" id="WP_009309977.1">
    <property type="nucleotide sequence ID" value="NZ_CP024167.1"/>
</dbReference>
<protein>
    <submittedName>
        <fullName evidence="2">Uncharacterized protein</fullName>
    </submittedName>
</protein>
<dbReference type="EMBL" id="QDLV01000048">
    <property type="protein sequence ID" value="PVJ41066.1"/>
    <property type="molecule type" value="Genomic_DNA"/>
</dbReference>
<dbReference type="AlphaFoldDB" id="A0A2T8WRK8"/>
<evidence type="ECO:0000313" key="5">
    <source>
        <dbReference type="Proteomes" id="UP000245551"/>
    </source>
</evidence>
<evidence type="ECO:0000313" key="4">
    <source>
        <dbReference type="Proteomes" id="UP000245068"/>
    </source>
</evidence>
<feature type="region of interest" description="Disordered" evidence="1">
    <location>
        <begin position="1"/>
        <end position="27"/>
    </location>
</feature>
<dbReference type="Proteomes" id="UP000245551">
    <property type="component" value="Unassembled WGS sequence"/>
</dbReference>
<sequence length="189" mass="21826">MSKKKKGSKFSGDPRKRAAAAALKNQPKQERVLKLKDFIDMDNPEDVSGLRKVAIELKSDDINDDFLSWYQDKMEVDDGALFDLSYHSFPFFDALLDKGEKDDDTGVVNIDKIVAFLRDPTNTPLGEPARWDEQTYLNIIGFLSEYLSLRGYFENFDEFKNIESYKEKALEDEYSFYGNEPAVFSFPRQ</sequence>
<reference evidence="4 5" key="1">
    <citation type="submission" date="2018-04" db="EMBL/GenBank/DDBJ databases">
        <title>Serotype diversity and antimicrobial resistance among Salmonella enterica isolated from patients at an equine referral hospital.</title>
        <authorList>
            <person name="Leon I.M."/>
            <person name="Lawhon S.D."/>
            <person name="Norman K.N."/>
            <person name="Threadgill D.S."/>
            <person name="Ohta N."/>
            <person name="Vinasco J."/>
            <person name="Scott H.M."/>
        </authorList>
    </citation>
    <scope>NUCLEOTIDE SEQUENCE [LARGE SCALE GENOMIC DNA]</scope>
    <source>
        <strain evidence="3 4">159</strain>
        <strain evidence="2 5">230</strain>
    </source>
</reference>
<evidence type="ECO:0000256" key="1">
    <source>
        <dbReference type="SAM" id="MobiDB-lite"/>
    </source>
</evidence>